<reference evidence="1" key="1">
    <citation type="journal article" date="2022" name="bioRxiv">
        <title>Sequencing and chromosome-scale assembly of the giantPleurodeles waltlgenome.</title>
        <authorList>
            <person name="Brown T."/>
            <person name="Elewa A."/>
            <person name="Iarovenko S."/>
            <person name="Subramanian E."/>
            <person name="Araus A.J."/>
            <person name="Petzold A."/>
            <person name="Susuki M."/>
            <person name="Suzuki K.-i.T."/>
            <person name="Hayashi T."/>
            <person name="Toyoda A."/>
            <person name="Oliveira C."/>
            <person name="Osipova E."/>
            <person name="Leigh N.D."/>
            <person name="Simon A."/>
            <person name="Yun M.H."/>
        </authorList>
    </citation>
    <scope>NUCLEOTIDE SEQUENCE</scope>
    <source>
        <strain evidence="1">20211129_DDA</strain>
        <tissue evidence="1">Liver</tissue>
    </source>
</reference>
<proteinExistence type="predicted"/>
<evidence type="ECO:0000313" key="1">
    <source>
        <dbReference type="EMBL" id="KAJ1117509.1"/>
    </source>
</evidence>
<dbReference type="Proteomes" id="UP001066276">
    <property type="component" value="Chromosome 8"/>
</dbReference>
<dbReference type="EMBL" id="JANPWB010000012">
    <property type="protein sequence ID" value="KAJ1117509.1"/>
    <property type="molecule type" value="Genomic_DNA"/>
</dbReference>
<sequence>MSRTLRHFSFCWVGTRRSFSPQESDASIRSALSGPVRPCLVFTRPVVLTSEIQPHDDPKTTQCGLRSLSLRQRCCVTFLLLRASILQSRFQLASIFSCRADGALFFQPQIGVASIFSPHGTLCMDFLLLACQLLLSGPQELDGHHRAE</sequence>
<name>A0AAV7NPR5_PLEWA</name>
<evidence type="ECO:0000313" key="2">
    <source>
        <dbReference type="Proteomes" id="UP001066276"/>
    </source>
</evidence>
<organism evidence="1 2">
    <name type="scientific">Pleurodeles waltl</name>
    <name type="common">Iberian ribbed newt</name>
    <dbReference type="NCBI Taxonomy" id="8319"/>
    <lineage>
        <taxon>Eukaryota</taxon>
        <taxon>Metazoa</taxon>
        <taxon>Chordata</taxon>
        <taxon>Craniata</taxon>
        <taxon>Vertebrata</taxon>
        <taxon>Euteleostomi</taxon>
        <taxon>Amphibia</taxon>
        <taxon>Batrachia</taxon>
        <taxon>Caudata</taxon>
        <taxon>Salamandroidea</taxon>
        <taxon>Salamandridae</taxon>
        <taxon>Pleurodelinae</taxon>
        <taxon>Pleurodeles</taxon>
    </lineage>
</organism>
<gene>
    <name evidence="1" type="ORF">NDU88_005708</name>
</gene>
<comment type="caution">
    <text evidence="1">The sequence shown here is derived from an EMBL/GenBank/DDBJ whole genome shotgun (WGS) entry which is preliminary data.</text>
</comment>
<keyword evidence="2" id="KW-1185">Reference proteome</keyword>
<accession>A0AAV7NPR5</accession>
<dbReference type="AlphaFoldDB" id="A0AAV7NPR5"/>
<protein>
    <submittedName>
        <fullName evidence="1">Uncharacterized protein</fullName>
    </submittedName>
</protein>